<keyword evidence="4" id="KW-0532">Neurotransmitter transport</keyword>
<accession>A0A6S7FRD4</accession>
<comment type="similarity">
    <text evidence="1">Belongs to the complexin/synaphin family.</text>
</comment>
<keyword evidence="3" id="KW-0268">Exocytosis</keyword>
<keyword evidence="6" id="KW-1185">Reference proteome</keyword>
<keyword evidence="2" id="KW-0813">Transport</keyword>
<dbReference type="GO" id="GO:0006836">
    <property type="term" value="P:neurotransmitter transport"/>
    <property type="evidence" value="ECO:0007669"/>
    <property type="project" value="UniProtKB-KW"/>
</dbReference>
<evidence type="ECO:0000313" key="6">
    <source>
        <dbReference type="Proteomes" id="UP001152795"/>
    </source>
</evidence>
<organism evidence="5 6">
    <name type="scientific">Paramuricea clavata</name>
    <name type="common">Red gorgonian</name>
    <name type="synonym">Violescent sea-whip</name>
    <dbReference type="NCBI Taxonomy" id="317549"/>
    <lineage>
        <taxon>Eukaryota</taxon>
        <taxon>Metazoa</taxon>
        <taxon>Cnidaria</taxon>
        <taxon>Anthozoa</taxon>
        <taxon>Octocorallia</taxon>
        <taxon>Malacalcyonacea</taxon>
        <taxon>Plexauridae</taxon>
        <taxon>Paramuricea</taxon>
    </lineage>
</organism>
<dbReference type="AlphaFoldDB" id="A0A6S7FRD4"/>
<dbReference type="GO" id="GO:0006887">
    <property type="term" value="P:exocytosis"/>
    <property type="evidence" value="ECO:0007669"/>
    <property type="project" value="UniProtKB-KW"/>
</dbReference>
<dbReference type="InterPro" id="IPR008849">
    <property type="entry name" value="Synaphin"/>
</dbReference>
<name>A0A6S7FRD4_PARCT</name>
<comment type="caution">
    <text evidence="5">The sequence shown here is derived from an EMBL/GenBank/DDBJ whole genome shotgun (WGS) entry which is preliminary data.</text>
</comment>
<evidence type="ECO:0000256" key="1">
    <source>
        <dbReference type="ARBA" id="ARBA00005396"/>
    </source>
</evidence>
<dbReference type="GO" id="GO:0019905">
    <property type="term" value="F:syntaxin binding"/>
    <property type="evidence" value="ECO:0007669"/>
    <property type="project" value="InterPro"/>
</dbReference>
<proteinExistence type="inferred from homology"/>
<dbReference type="Pfam" id="PF05835">
    <property type="entry name" value="Synaphin"/>
    <property type="match status" value="1"/>
</dbReference>
<sequence length="129" mass="14692">MNSSVTSYVAGEVVSKSMDDFSSAVGKLDFSAESIPGLTPSRCNDEEYKRLLKHREKLRAQHLKMEADRQAMRRKILMKYGIKESDRHKSVLSSEFSNDEKELLVGEEESREKESESCLSCISCCFKTK</sequence>
<gene>
    <name evidence="5" type="ORF">PACLA_8A057826</name>
</gene>
<protein>
    <submittedName>
        <fullName evidence="5">---NA</fullName>
    </submittedName>
</protein>
<dbReference type="EMBL" id="CACRXK020000122">
    <property type="protein sequence ID" value="CAB3978539.1"/>
    <property type="molecule type" value="Genomic_DNA"/>
</dbReference>
<evidence type="ECO:0000256" key="2">
    <source>
        <dbReference type="ARBA" id="ARBA00022448"/>
    </source>
</evidence>
<evidence type="ECO:0000256" key="3">
    <source>
        <dbReference type="ARBA" id="ARBA00022483"/>
    </source>
</evidence>
<evidence type="ECO:0000256" key="4">
    <source>
        <dbReference type="ARBA" id="ARBA00022775"/>
    </source>
</evidence>
<dbReference type="Proteomes" id="UP001152795">
    <property type="component" value="Unassembled WGS sequence"/>
</dbReference>
<reference evidence="5" key="1">
    <citation type="submission" date="2020-04" db="EMBL/GenBank/DDBJ databases">
        <authorList>
            <person name="Alioto T."/>
            <person name="Alioto T."/>
            <person name="Gomez Garrido J."/>
        </authorList>
    </citation>
    <scope>NUCLEOTIDE SEQUENCE</scope>
    <source>
        <strain evidence="5">A484AB</strain>
    </source>
</reference>
<evidence type="ECO:0000313" key="5">
    <source>
        <dbReference type="EMBL" id="CAB3978539.1"/>
    </source>
</evidence>